<name>A0A210Q2M3_MIZYE</name>
<feature type="region of interest" description="Disordered" evidence="1">
    <location>
        <begin position="24"/>
        <end position="63"/>
    </location>
</feature>
<protein>
    <submittedName>
        <fullName evidence="3">Uncharacterized protein</fullName>
    </submittedName>
</protein>
<feature type="region of interest" description="Disordered" evidence="1">
    <location>
        <begin position="713"/>
        <end position="732"/>
    </location>
</feature>
<dbReference type="EMBL" id="NEDP02005182">
    <property type="protein sequence ID" value="OWF42990.1"/>
    <property type="molecule type" value="Genomic_DNA"/>
</dbReference>
<dbReference type="Proteomes" id="UP000242188">
    <property type="component" value="Unassembled WGS sequence"/>
</dbReference>
<accession>A0A210Q2M3</accession>
<feature type="region of interest" description="Disordered" evidence="1">
    <location>
        <begin position="98"/>
        <end position="149"/>
    </location>
</feature>
<organism evidence="3 4">
    <name type="scientific">Mizuhopecten yessoensis</name>
    <name type="common">Japanese scallop</name>
    <name type="synonym">Patinopecten yessoensis</name>
    <dbReference type="NCBI Taxonomy" id="6573"/>
    <lineage>
        <taxon>Eukaryota</taxon>
        <taxon>Metazoa</taxon>
        <taxon>Spiralia</taxon>
        <taxon>Lophotrochozoa</taxon>
        <taxon>Mollusca</taxon>
        <taxon>Bivalvia</taxon>
        <taxon>Autobranchia</taxon>
        <taxon>Pteriomorphia</taxon>
        <taxon>Pectinida</taxon>
        <taxon>Pectinoidea</taxon>
        <taxon>Pectinidae</taxon>
        <taxon>Mizuhopecten</taxon>
    </lineage>
</organism>
<feature type="signal peptide" evidence="2">
    <location>
        <begin position="1"/>
        <end position="23"/>
    </location>
</feature>
<sequence length="918" mass="107254">MRRVTSFCVLVASILILIQGARSEHAFRQNDRPPNALERDADKYNRPQIPSKLPINQQDQTDACPVTEEALVESVQTTEKGIDSATVLPPCTKRVVTQNPSISYRRRDTSTAARRHRRRDTSTAARRHRRKDTDTRDVVRQTASRSHRRRDLVATDVVRRTTARRHRRKDTRNVARHTAARRDRQIDRGTRDVVRHRLVLRHRQSGRYSTHLGREVESRQVRRTLSPESRRNFRRMVDVSVRSRSTTHRNDKRERNSRFSRRDFRNTRGASYTRRTIRDSGEDIRVLTLPYQHNSKVSLYHTDSSYTTDRDDTQAVMHFTGASTKSRSSRHIRREVHRSRGDRHLSIREVSDASLSTVSRFPVNERGHRIDVRRRFRHSDRPVSRNTRRDVTKRFESMRISVPYAFNTISVIDQLTMQARKERNKKSDSFHSDRRVARRARLTRGYRRISSNDGLDETSKVVFLREFIDHVDNRDTNLENVEKSSNDRQYEMMPSKQHTSLDLDEVTTEKSVTKDNNVVEVRNTYGNRVILQRRRRQEGQYSRRRVAEKRSVSQIINKYRRSNDVRIRQGSRQVYNQRNSRRDSRNGRSALRHLTNAQHRARRLKRSSNDDATRRSALKDFTDNQNNFLSDVTRVNTERRFRYKQARKRERSTRRVRRLRVARAAEAKHSDESKITDYRTFTGHNLRPSAGRQQTRTSRYFTTNYGLVRRSRRNSRIEGRRSREVRSRRAQQRVADRRISENVLNLHYIQGHQNSYLTENNFGLPLFGLVESSRKPEAVVGGMARSRRSRHSERHRKLPLYSPKALIVTTKSLDTQPPNIDVGLHVDQPHVSLSEQHVSSKLSGAVDYCLNYLFSCANAFQNNQHSEQGTFSDDTSQGTYSCTRGVMLGVVAVLSTQVVQGMSAPSLPLGRIRHGLLA</sequence>
<keyword evidence="4" id="KW-1185">Reference proteome</keyword>
<evidence type="ECO:0000256" key="2">
    <source>
        <dbReference type="SAM" id="SignalP"/>
    </source>
</evidence>
<feature type="compositionally biased region" description="Basic and acidic residues" evidence="1">
    <location>
        <begin position="24"/>
        <end position="45"/>
    </location>
</feature>
<comment type="caution">
    <text evidence="3">The sequence shown here is derived from an EMBL/GenBank/DDBJ whole genome shotgun (WGS) entry which is preliminary data.</text>
</comment>
<feature type="chain" id="PRO_5012532723" evidence="2">
    <location>
        <begin position="24"/>
        <end position="918"/>
    </location>
</feature>
<gene>
    <name evidence="3" type="ORF">KP79_PYT01961</name>
</gene>
<dbReference type="AlphaFoldDB" id="A0A210Q2M3"/>
<feature type="region of interest" description="Disordered" evidence="1">
    <location>
        <begin position="242"/>
        <end position="271"/>
    </location>
</feature>
<feature type="compositionally biased region" description="Basic residues" evidence="1">
    <location>
        <begin position="113"/>
        <end position="130"/>
    </location>
</feature>
<proteinExistence type="predicted"/>
<feature type="compositionally biased region" description="Basic residues" evidence="1">
    <location>
        <begin position="161"/>
        <end position="179"/>
    </location>
</feature>
<keyword evidence="2" id="KW-0732">Signal</keyword>
<evidence type="ECO:0000313" key="3">
    <source>
        <dbReference type="EMBL" id="OWF42990.1"/>
    </source>
</evidence>
<evidence type="ECO:0000313" key="4">
    <source>
        <dbReference type="Proteomes" id="UP000242188"/>
    </source>
</evidence>
<feature type="compositionally biased region" description="Basic and acidic residues" evidence="1">
    <location>
        <begin position="715"/>
        <end position="727"/>
    </location>
</feature>
<reference evidence="3 4" key="1">
    <citation type="journal article" date="2017" name="Nat. Ecol. Evol.">
        <title>Scallop genome provides insights into evolution of bilaterian karyotype and development.</title>
        <authorList>
            <person name="Wang S."/>
            <person name="Zhang J."/>
            <person name="Jiao W."/>
            <person name="Li J."/>
            <person name="Xun X."/>
            <person name="Sun Y."/>
            <person name="Guo X."/>
            <person name="Huan P."/>
            <person name="Dong B."/>
            <person name="Zhang L."/>
            <person name="Hu X."/>
            <person name="Sun X."/>
            <person name="Wang J."/>
            <person name="Zhao C."/>
            <person name="Wang Y."/>
            <person name="Wang D."/>
            <person name="Huang X."/>
            <person name="Wang R."/>
            <person name="Lv J."/>
            <person name="Li Y."/>
            <person name="Zhang Z."/>
            <person name="Liu B."/>
            <person name="Lu W."/>
            <person name="Hui Y."/>
            <person name="Liang J."/>
            <person name="Zhou Z."/>
            <person name="Hou R."/>
            <person name="Li X."/>
            <person name="Liu Y."/>
            <person name="Li H."/>
            <person name="Ning X."/>
            <person name="Lin Y."/>
            <person name="Zhao L."/>
            <person name="Xing Q."/>
            <person name="Dou J."/>
            <person name="Li Y."/>
            <person name="Mao J."/>
            <person name="Guo H."/>
            <person name="Dou H."/>
            <person name="Li T."/>
            <person name="Mu C."/>
            <person name="Jiang W."/>
            <person name="Fu Q."/>
            <person name="Fu X."/>
            <person name="Miao Y."/>
            <person name="Liu J."/>
            <person name="Yu Q."/>
            <person name="Li R."/>
            <person name="Liao H."/>
            <person name="Li X."/>
            <person name="Kong Y."/>
            <person name="Jiang Z."/>
            <person name="Chourrout D."/>
            <person name="Li R."/>
            <person name="Bao Z."/>
        </authorList>
    </citation>
    <scope>NUCLEOTIDE SEQUENCE [LARGE SCALE GENOMIC DNA]</scope>
    <source>
        <strain evidence="3 4">PY_sf001</strain>
    </source>
</reference>
<feature type="compositionally biased region" description="Basic and acidic residues" evidence="1">
    <location>
        <begin position="248"/>
        <end position="266"/>
    </location>
</feature>
<feature type="region of interest" description="Disordered" evidence="1">
    <location>
        <begin position="161"/>
        <end position="182"/>
    </location>
</feature>
<evidence type="ECO:0000256" key="1">
    <source>
        <dbReference type="SAM" id="MobiDB-lite"/>
    </source>
</evidence>